<evidence type="ECO:0000313" key="1">
    <source>
        <dbReference type="EMBL" id="GGB52726.1"/>
    </source>
</evidence>
<proteinExistence type="predicted"/>
<dbReference type="RefSeq" id="WP_188737906.1">
    <property type="nucleotide sequence ID" value="NZ_BMII01000008.1"/>
</dbReference>
<name>A0ABQ1IUC3_9GAMM</name>
<accession>A0ABQ1IUC3</accession>
<keyword evidence="2" id="KW-1185">Reference proteome</keyword>
<gene>
    <name evidence="1" type="ORF">GCM10011607_11550</name>
</gene>
<organism evidence="1 2">
    <name type="scientific">Shewanella inventionis</name>
    <dbReference type="NCBI Taxonomy" id="1738770"/>
    <lineage>
        <taxon>Bacteria</taxon>
        <taxon>Pseudomonadati</taxon>
        <taxon>Pseudomonadota</taxon>
        <taxon>Gammaproteobacteria</taxon>
        <taxon>Alteromonadales</taxon>
        <taxon>Shewanellaceae</taxon>
        <taxon>Shewanella</taxon>
    </lineage>
</organism>
<protein>
    <recommendedName>
        <fullName evidence="3">DUF3630 family protein</fullName>
    </recommendedName>
</protein>
<evidence type="ECO:0008006" key="3">
    <source>
        <dbReference type="Google" id="ProtNLM"/>
    </source>
</evidence>
<dbReference type="EMBL" id="BMII01000008">
    <property type="protein sequence ID" value="GGB52726.1"/>
    <property type="molecule type" value="Genomic_DNA"/>
</dbReference>
<reference evidence="2" key="1">
    <citation type="journal article" date="2019" name="Int. J. Syst. Evol. Microbiol.">
        <title>The Global Catalogue of Microorganisms (GCM) 10K type strain sequencing project: providing services to taxonomists for standard genome sequencing and annotation.</title>
        <authorList>
            <consortium name="The Broad Institute Genomics Platform"/>
            <consortium name="The Broad Institute Genome Sequencing Center for Infectious Disease"/>
            <person name="Wu L."/>
            <person name="Ma J."/>
        </authorList>
    </citation>
    <scope>NUCLEOTIDE SEQUENCE [LARGE SCALE GENOMIC DNA]</scope>
    <source>
        <strain evidence="2">CGMCC 1.15339</strain>
    </source>
</reference>
<evidence type="ECO:0000313" key="2">
    <source>
        <dbReference type="Proteomes" id="UP000617555"/>
    </source>
</evidence>
<sequence length="93" mass="10710">MENLLKLLASYGANLDDDFNGVYVIEGNGCRLALDNWYEDEQHVFSIEYIDPVLEETIFEVTLTEGGEFLNAFYNGESIDEDDLENELEERFS</sequence>
<comment type="caution">
    <text evidence="1">The sequence shown here is derived from an EMBL/GenBank/DDBJ whole genome shotgun (WGS) entry which is preliminary data.</text>
</comment>
<dbReference type="Proteomes" id="UP000617555">
    <property type="component" value="Unassembled WGS sequence"/>
</dbReference>